<dbReference type="PANTHER" id="PTHR45138">
    <property type="entry name" value="REGULATORY COMPONENTS OF SENSORY TRANSDUCTION SYSTEM"/>
    <property type="match status" value="1"/>
</dbReference>
<dbReference type="FunFam" id="3.30.70.270:FF:000001">
    <property type="entry name" value="Diguanylate cyclase domain protein"/>
    <property type="match status" value="1"/>
</dbReference>
<evidence type="ECO:0000313" key="5">
    <source>
        <dbReference type="EMBL" id="APW41296.1"/>
    </source>
</evidence>
<comment type="catalytic activity">
    <reaction evidence="2">
        <text>2 GTP = 3',3'-c-di-GMP + 2 diphosphate</text>
        <dbReference type="Rhea" id="RHEA:24898"/>
        <dbReference type="ChEBI" id="CHEBI:33019"/>
        <dbReference type="ChEBI" id="CHEBI:37565"/>
        <dbReference type="ChEBI" id="CHEBI:58805"/>
        <dbReference type="EC" id="2.7.7.65"/>
    </reaction>
</comment>
<dbReference type="GO" id="GO:0005886">
    <property type="term" value="C:plasma membrane"/>
    <property type="evidence" value="ECO:0007669"/>
    <property type="project" value="TreeGrafter"/>
</dbReference>
<organism evidence="5 6">
    <name type="scientific">Rhodoferax saidenbachensis</name>
    <dbReference type="NCBI Taxonomy" id="1484693"/>
    <lineage>
        <taxon>Bacteria</taxon>
        <taxon>Pseudomonadati</taxon>
        <taxon>Pseudomonadota</taxon>
        <taxon>Betaproteobacteria</taxon>
        <taxon>Burkholderiales</taxon>
        <taxon>Comamonadaceae</taxon>
        <taxon>Rhodoferax</taxon>
    </lineage>
</organism>
<sequence>MEMAGPPVGKWQRLGQWLLAHMRQYDVVQGEATMESVRRLRVFALVVLVLNVVYVCLFWLGRDGSGGDLQARYRNAIGWAHFYMGLAMLLLGFLAWRLLRQSERGSYRAIVLQLLACASGMLFAIAVSVIDQMVTSGITPFAIVSLLIAVVSLMRPAMAIPVFGVNYLVFYQVADLTQKDPALLARIRGDALVVSILSLVVSTLVLRQYMGSVLLRREIVRAHQALAEKQAELAFTATHDELTGLYNRREFMRLAVIELSRASRTPGPTCLLMLDIDFFKKINDQHGHPAGDEVLQQVAQLLTKGVRAMDVVARLGGEEFIVLLPNTGRAGASAVAEKLRMTLAQAPLQLQSLALPVTASFGLSELPAGMAGTLEDLYKAADKALYVAKRQGRNRVEFDVAKFDPPSPSFRSLSAGD</sequence>
<feature type="transmembrane region" description="Helical" evidence="3">
    <location>
        <begin position="191"/>
        <end position="210"/>
    </location>
</feature>
<dbReference type="AlphaFoldDB" id="A0A1P8K5N5"/>
<dbReference type="KEGG" id="rsb:RS694_01210"/>
<reference evidence="5 6" key="1">
    <citation type="submission" date="2017-01" db="EMBL/GenBank/DDBJ databases">
        <authorList>
            <person name="Mah S.A."/>
            <person name="Swanson W.J."/>
            <person name="Moy G.W."/>
            <person name="Vacquier V.D."/>
        </authorList>
    </citation>
    <scope>NUCLEOTIDE SEQUENCE [LARGE SCALE GENOMIC DNA]</scope>
    <source>
        <strain evidence="5 6">DSM 22694</strain>
    </source>
</reference>
<dbReference type="eggNOG" id="COG3706">
    <property type="taxonomic scope" value="Bacteria"/>
</dbReference>
<name>A0A1P8K5N5_9BURK</name>
<evidence type="ECO:0000256" key="1">
    <source>
        <dbReference type="ARBA" id="ARBA00012528"/>
    </source>
</evidence>
<dbReference type="InterPro" id="IPR043128">
    <property type="entry name" value="Rev_trsase/Diguanyl_cyclase"/>
</dbReference>
<feature type="transmembrane region" description="Helical" evidence="3">
    <location>
        <begin position="42"/>
        <end position="60"/>
    </location>
</feature>
<evidence type="ECO:0000256" key="3">
    <source>
        <dbReference type="SAM" id="Phobius"/>
    </source>
</evidence>
<keyword evidence="3" id="KW-0472">Membrane</keyword>
<feature type="transmembrane region" description="Helical" evidence="3">
    <location>
        <begin position="111"/>
        <end position="130"/>
    </location>
</feature>
<dbReference type="Gene3D" id="3.30.70.270">
    <property type="match status" value="1"/>
</dbReference>
<dbReference type="Proteomes" id="UP000186110">
    <property type="component" value="Chromosome"/>
</dbReference>
<proteinExistence type="predicted"/>
<dbReference type="SMART" id="SM00267">
    <property type="entry name" value="GGDEF"/>
    <property type="match status" value="1"/>
</dbReference>
<keyword evidence="3" id="KW-1133">Transmembrane helix</keyword>
<dbReference type="CDD" id="cd01949">
    <property type="entry name" value="GGDEF"/>
    <property type="match status" value="1"/>
</dbReference>
<dbReference type="GO" id="GO:0052621">
    <property type="term" value="F:diguanylate cyclase activity"/>
    <property type="evidence" value="ECO:0007669"/>
    <property type="project" value="UniProtKB-EC"/>
</dbReference>
<keyword evidence="6" id="KW-1185">Reference proteome</keyword>
<dbReference type="GO" id="GO:0043709">
    <property type="term" value="P:cell adhesion involved in single-species biofilm formation"/>
    <property type="evidence" value="ECO:0007669"/>
    <property type="project" value="TreeGrafter"/>
</dbReference>
<evidence type="ECO:0000313" key="6">
    <source>
        <dbReference type="Proteomes" id="UP000186110"/>
    </source>
</evidence>
<dbReference type="EC" id="2.7.7.65" evidence="1"/>
<dbReference type="InterPro" id="IPR050469">
    <property type="entry name" value="Diguanylate_Cyclase"/>
</dbReference>
<dbReference type="EMBL" id="CP019239">
    <property type="protein sequence ID" value="APW41296.1"/>
    <property type="molecule type" value="Genomic_DNA"/>
</dbReference>
<dbReference type="NCBIfam" id="TIGR00254">
    <property type="entry name" value="GGDEF"/>
    <property type="match status" value="1"/>
</dbReference>
<evidence type="ECO:0000256" key="2">
    <source>
        <dbReference type="ARBA" id="ARBA00034247"/>
    </source>
</evidence>
<dbReference type="GO" id="GO:1902201">
    <property type="term" value="P:negative regulation of bacterial-type flagellum-dependent cell motility"/>
    <property type="evidence" value="ECO:0007669"/>
    <property type="project" value="TreeGrafter"/>
</dbReference>
<dbReference type="InterPro" id="IPR000160">
    <property type="entry name" value="GGDEF_dom"/>
</dbReference>
<feature type="transmembrane region" description="Helical" evidence="3">
    <location>
        <begin position="80"/>
        <end position="99"/>
    </location>
</feature>
<dbReference type="SUPFAM" id="SSF55073">
    <property type="entry name" value="Nucleotide cyclase"/>
    <property type="match status" value="1"/>
</dbReference>
<dbReference type="Pfam" id="PF00990">
    <property type="entry name" value="GGDEF"/>
    <property type="match status" value="1"/>
</dbReference>
<evidence type="ECO:0000259" key="4">
    <source>
        <dbReference type="PROSITE" id="PS50887"/>
    </source>
</evidence>
<dbReference type="PROSITE" id="PS50887">
    <property type="entry name" value="GGDEF"/>
    <property type="match status" value="1"/>
</dbReference>
<keyword evidence="3" id="KW-0812">Transmembrane</keyword>
<accession>A0A1P8K5N5</accession>
<dbReference type="InterPro" id="IPR029787">
    <property type="entry name" value="Nucleotide_cyclase"/>
</dbReference>
<dbReference type="PANTHER" id="PTHR45138:SF9">
    <property type="entry name" value="DIGUANYLATE CYCLASE DGCM-RELATED"/>
    <property type="match status" value="1"/>
</dbReference>
<dbReference type="STRING" id="1484693.RS694_01210"/>
<protein>
    <recommendedName>
        <fullName evidence="1">diguanylate cyclase</fullName>
        <ecNumber evidence="1">2.7.7.65</ecNumber>
    </recommendedName>
</protein>
<feature type="domain" description="GGDEF" evidence="4">
    <location>
        <begin position="267"/>
        <end position="401"/>
    </location>
</feature>
<gene>
    <name evidence="5" type="ORF">RS694_01210</name>
</gene>
<feature type="transmembrane region" description="Helical" evidence="3">
    <location>
        <begin position="142"/>
        <end position="170"/>
    </location>
</feature>